<dbReference type="EMBL" id="JACIHI010000014">
    <property type="protein sequence ID" value="MBB4441934.1"/>
    <property type="molecule type" value="Genomic_DNA"/>
</dbReference>
<dbReference type="Proteomes" id="UP000533724">
    <property type="component" value="Unassembled WGS sequence"/>
</dbReference>
<evidence type="ECO:0000313" key="2">
    <source>
        <dbReference type="Proteomes" id="UP000533724"/>
    </source>
</evidence>
<sequence length="43" mass="5163">MMGVYLVDYEIRKDEIIIFAIRHGRERPLGVELDDDFDYENTD</sequence>
<organism evidence="1 2">
    <name type="scientific">Rhizobium esperanzae</name>
    <dbReference type="NCBI Taxonomy" id="1967781"/>
    <lineage>
        <taxon>Bacteria</taxon>
        <taxon>Pseudomonadati</taxon>
        <taxon>Pseudomonadota</taxon>
        <taxon>Alphaproteobacteria</taxon>
        <taxon>Hyphomicrobiales</taxon>
        <taxon>Rhizobiaceae</taxon>
        <taxon>Rhizobium/Agrobacterium group</taxon>
        <taxon>Rhizobium</taxon>
    </lineage>
</organism>
<dbReference type="AlphaFoldDB" id="A0A7W6UQZ5"/>
<accession>A0A7W6UQZ5</accession>
<comment type="caution">
    <text evidence="1">The sequence shown here is derived from an EMBL/GenBank/DDBJ whole genome shotgun (WGS) entry which is preliminary data.</text>
</comment>
<name>A0A7W6UQZ5_9HYPH</name>
<reference evidence="1 2" key="1">
    <citation type="submission" date="2020-08" db="EMBL/GenBank/DDBJ databases">
        <title>Genomic Encyclopedia of Type Strains, Phase IV (KMG-V): Genome sequencing to study the core and pangenomes of soil and plant-associated prokaryotes.</title>
        <authorList>
            <person name="Whitman W."/>
        </authorList>
    </citation>
    <scope>NUCLEOTIDE SEQUENCE [LARGE SCALE GENOMIC DNA]</scope>
    <source>
        <strain evidence="1 2">SEMIA 414</strain>
    </source>
</reference>
<evidence type="ECO:0000313" key="1">
    <source>
        <dbReference type="EMBL" id="MBB4441934.1"/>
    </source>
</evidence>
<proteinExistence type="predicted"/>
<protein>
    <recommendedName>
        <fullName evidence="3">Plasmid stabilization protein ParE</fullName>
    </recommendedName>
</protein>
<evidence type="ECO:0008006" key="3">
    <source>
        <dbReference type="Google" id="ProtNLM"/>
    </source>
</evidence>
<gene>
    <name evidence="1" type="ORF">GGE15_005225</name>
</gene>